<gene>
    <name evidence="2" type="primary">nagC_9</name>
    <name evidence="2" type="ORF">HALOF300_04125</name>
</gene>
<dbReference type="AlphaFoldDB" id="A0A7M4DPP3"/>
<evidence type="ECO:0000313" key="2">
    <source>
        <dbReference type="EMBL" id="VZO39437.1"/>
    </source>
</evidence>
<dbReference type="InterPro" id="IPR036388">
    <property type="entry name" value="WH-like_DNA-bd_sf"/>
</dbReference>
<evidence type="ECO:0000313" key="3">
    <source>
        <dbReference type="Proteomes" id="UP000419743"/>
    </source>
</evidence>
<reference evidence="2 3" key="1">
    <citation type="submission" date="2019-11" db="EMBL/GenBank/DDBJ databases">
        <authorList>
            <person name="Criscuolo A."/>
        </authorList>
    </citation>
    <scope>NUCLEOTIDE SEQUENCE [LARGE SCALE GENOMIC DNA]</scope>
    <source>
        <strain evidence="2">CIP111667</strain>
    </source>
</reference>
<dbReference type="InterPro" id="IPR043129">
    <property type="entry name" value="ATPase_NBD"/>
</dbReference>
<dbReference type="InterPro" id="IPR000600">
    <property type="entry name" value="ROK"/>
</dbReference>
<sequence length="407" mass="41558">MTGTRTSLPDRGELGPASVIAALGAKGPMSRAQLARALRVSPATITQVTKSLLSLGVITELDVVSSGGGRPAQLLGLVDGAGVGAIGAKVTADHVTMVQVGLDGAVRDILHEPFDPSSPDALDVLARLLAAAIARYDGLLLGIGVGVPGTVDDQASGVVQAPTLGWREVPVGTFLRRELDLPVLVDNDVNTLAVAERLYGTAGSHDSALIVTIGRGIGCGIVVDGNLHRGADGGAGEIGHFPVAADGPVCGCGNTGCLEAFIGDEALVRTAREAGAIGPRSGKVALRRAADAGDAAARSVFADAGALLGRTLAGVVHTVAPEIVVVLGEGTDCWPHWEESFERAFRRHLLPGRRSLPFAVESWSDERWAAGAAALVLHTPFDAAGASGDQGRLIRARLHTGSAAAMR</sequence>
<dbReference type="SUPFAM" id="SSF53067">
    <property type="entry name" value="Actin-like ATPase domain"/>
    <property type="match status" value="1"/>
</dbReference>
<dbReference type="RefSeq" id="WP_156742752.1">
    <property type="nucleotide sequence ID" value="NZ_CACRYJ010000059.1"/>
</dbReference>
<keyword evidence="3" id="KW-1185">Reference proteome</keyword>
<dbReference type="PANTHER" id="PTHR18964">
    <property type="entry name" value="ROK (REPRESSOR, ORF, KINASE) FAMILY"/>
    <property type="match status" value="1"/>
</dbReference>
<dbReference type="Pfam" id="PF00480">
    <property type="entry name" value="ROK"/>
    <property type="match status" value="1"/>
</dbReference>
<evidence type="ECO:0000256" key="1">
    <source>
        <dbReference type="ARBA" id="ARBA00006479"/>
    </source>
</evidence>
<dbReference type="Proteomes" id="UP000419743">
    <property type="component" value="Unassembled WGS sequence"/>
</dbReference>
<dbReference type="InterPro" id="IPR049874">
    <property type="entry name" value="ROK_cs"/>
</dbReference>
<organism evidence="2 3">
    <name type="scientific">Occultella aeris</name>
    <dbReference type="NCBI Taxonomy" id="2761496"/>
    <lineage>
        <taxon>Bacteria</taxon>
        <taxon>Bacillati</taxon>
        <taxon>Actinomycetota</taxon>
        <taxon>Actinomycetes</taxon>
        <taxon>Micrococcales</taxon>
        <taxon>Ruaniaceae</taxon>
        <taxon>Occultella</taxon>
    </lineage>
</organism>
<dbReference type="InterPro" id="IPR036390">
    <property type="entry name" value="WH_DNA-bd_sf"/>
</dbReference>
<name>A0A7M4DPP3_9MICO</name>
<dbReference type="SUPFAM" id="SSF46785">
    <property type="entry name" value="Winged helix' DNA-binding domain"/>
    <property type="match status" value="1"/>
</dbReference>
<dbReference type="Gene3D" id="1.10.10.10">
    <property type="entry name" value="Winged helix-like DNA-binding domain superfamily/Winged helix DNA-binding domain"/>
    <property type="match status" value="1"/>
</dbReference>
<accession>A0A7M4DPP3</accession>
<comment type="similarity">
    <text evidence="1">Belongs to the ROK (NagC/XylR) family.</text>
</comment>
<dbReference type="PANTHER" id="PTHR18964:SF149">
    <property type="entry name" value="BIFUNCTIONAL UDP-N-ACETYLGLUCOSAMINE 2-EPIMERASE_N-ACETYLMANNOSAMINE KINASE"/>
    <property type="match status" value="1"/>
</dbReference>
<dbReference type="EMBL" id="CACRYJ010000059">
    <property type="protein sequence ID" value="VZO39437.1"/>
    <property type="molecule type" value="Genomic_DNA"/>
</dbReference>
<comment type="caution">
    <text evidence="2">The sequence shown here is derived from an EMBL/GenBank/DDBJ whole genome shotgun (WGS) entry which is preliminary data.</text>
</comment>
<dbReference type="Gene3D" id="3.30.420.40">
    <property type="match status" value="2"/>
</dbReference>
<dbReference type="PROSITE" id="PS01125">
    <property type="entry name" value="ROK"/>
    <property type="match status" value="1"/>
</dbReference>
<protein>
    <submittedName>
        <fullName evidence="2">N-acetylglucosamine repressor</fullName>
    </submittedName>
</protein>
<proteinExistence type="inferred from homology"/>